<feature type="transmembrane region" description="Helical" evidence="1">
    <location>
        <begin position="340"/>
        <end position="365"/>
    </location>
</feature>
<proteinExistence type="predicted"/>
<feature type="transmembrane region" description="Helical" evidence="1">
    <location>
        <begin position="12"/>
        <end position="40"/>
    </location>
</feature>
<evidence type="ECO:0000313" key="3">
    <source>
        <dbReference type="EMBL" id="MFC0274366.1"/>
    </source>
</evidence>
<name>A0ABV6GL19_9BACI</name>
<feature type="transmembrane region" description="Helical" evidence="1">
    <location>
        <begin position="301"/>
        <end position="320"/>
    </location>
</feature>
<feature type="transmembrane region" description="Helical" evidence="1">
    <location>
        <begin position="160"/>
        <end position="185"/>
    </location>
</feature>
<feature type="transmembrane region" description="Helical" evidence="1">
    <location>
        <begin position="76"/>
        <end position="99"/>
    </location>
</feature>
<feature type="transmembrane region" description="Helical" evidence="1">
    <location>
        <begin position="237"/>
        <end position="254"/>
    </location>
</feature>
<feature type="transmembrane region" description="Helical" evidence="1">
    <location>
        <begin position="377"/>
        <end position="401"/>
    </location>
</feature>
<keyword evidence="4" id="KW-1185">Reference proteome</keyword>
<dbReference type="Proteomes" id="UP001589854">
    <property type="component" value="Unassembled WGS sequence"/>
</dbReference>
<evidence type="ECO:0000256" key="1">
    <source>
        <dbReference type="SAM" id="Phobius"/>
    </source>
</evidence>
<gene>
    <name evidence="3" type="ORF">ACFFIX_23755</name>
</gene>
<feature type="domain" description="TRAP C4-dicarboxylate transport system permease DctM subunit" evidence="2">
    <location>
        <begin position="175"/>
        <end position="413"/>
    </location>
</feature>
<keyword evidence="1" id="KW-0472">Membrane</keyword>
<sequence length="443" mass="49212">MRSYLILSMCVLFLIHYFIDLIWLEYIVVVFALLSFIISTMNSSGFPRWIGIIMMGTGMILEINKGTGLDGISEGILLILPLLCLVTLAPLLSLPLKLGGYFESVDSLLRNLLNHPQRLFAGITTTLFILSPILSLGSVRIISEFLSDLKLPSAMSAKSYLIGFSTAVMWSPYFASVTLVLYYLEMPVGKYILYGLGISFLSLLVGNVLFAIWERRYPLDRPSDPEIPLENRTRNQLIQLAMFTFFLMFTSLTIEYFTQWSMIVVVSIISIILPLMWGAISNSWKRLYPHWRTYLDQSVPMMNNEIMLFTSAGLLGHAIQGTTFANEISQFLTSVANQSFILFALAVMVIVLVVTYVGIHQIAVISALAMQLNAQELGISTLSLAMLLLLAWSISSALSPFSGLNLMVSRIVGISGFEVGLRANGLHLSIVAILGIGIIMFVR</sequence>
<feature type="transmembrane region" description="Helical" evidence="1">
    <location>
        <begin position="260"/>
        <end position="280"/>
    </location>
</feature>
<feature type="transmembrane region" description="Helical" evidence="1">
    <location>
        <begin position="46"/>
        <end position="64"/>
    </location>
</feature>
<comment type="caution">
    <text evidence="3">The sequence shown here is derived from an EMBL/GenBank/DDBJ whole genome shotgun (WGS) entry which is preliminary data.</text>
</comment>
<accession>A0ABV6GL19</accession>
<feature type="transmembrane region" description="Helical" evidence="1">
    <location>
        <begin position="421"/>
        <end position="442"/>
    </location>
</feature>
<evidence type="ECO:0000259" key="2">
    <source>
        <dbReference type="Pfam" id="PF06808"/>
    </source>
</evidence>
<dbReference type="InterPro" id="IPR010656">
    <property type="entry name" value="DctM"/>
</dbReference>
<dbReference type="Pfam" id="PF06808">
    <property type="entry name" value="DctM"/>
    <property type="match status" value="1"/>
</dbReference>
<dbReference type="RefSeq" id="WP_378938544.1">
    <property type="nucleotide sequence ID" value="NZ_JBHLVO010000034.1"/>
</dbReference>
<feature type="transmembrane region" description="Helical" evidence="1">
    <location>
        <begin position="119"/>
        <end position="139"/>
    </location>
</feature>
<organism evidence="3 4">
    <name type="scientific">Metabacillus herbersteinensis</name>
    <dbReference type="NCBI Taxonomy" id="283816"/>
    <lineage>
        <taxon>Bacteria</taxon>
        <taxon>Bacillati</taxon>
        <taxon>Bacillota</taxon>
        <taxon>Bacilli</taxon>
        <taxon>Bacillales</taxon>
        <taxon>Bacillaceae</taxon>
        <taxon>Metabacillus</taxon>
    </lineage>
</organism>
<protein>
    <submittedName>
        <fullName evidence="3">TRAP transporter large permease subunit</fullName>
    </submittedName>
</protein>
<reference evidence="3 4" key="1">
    <citation type="submission" date="2024-09" db="EMBL/GenBank/DDBJ databases">
        <authorList>
            <person name="Sun Q."/>
            <person name="Mori K."/>
        </authorList>
    </citation>
    <scope>NUCLEOTIDE SEQUENCE [LARGE SCALE GENOMIC DNA]</scope>
    <source>
        <strain evidence="3 4">CCM 7228</strain>
    </source>
</reference>
<keyword evidence="1" id="KW-0812">Transmembrane</keyword>
<keyword evidence="1" id="KW-1133">Transmembrane helix</keyword>
<dbReference type="EMBL" id="JBHLVO010000034">
    <property type="protein sequence ID" value="MFC0274366.1"/>
    <property type="molecule type" value="Genomic_DNA"/>
</dbReference>
<feature type="transmembrane region" description="Helical" evidence="1">
    <location>
        <begin position="191"/>
        <end position="213"/>
    </location>
</feature>
<evidence type="ECO:0000313" key="4">
    <source>
        <dbReference type="Proteomes" id="UP001589854"/>
    </source>
</evidence>